<dbReference type="Proteomes" id="UP001302602">
    <property type="component" value="Unassembled WGS sequence"/>
</dbReference>
<accession>A0AAN6Z5G8</accession>
<reference evidence="1" key="2">
    <citation type="submission" date="2023-05" db="EMBL/GenBank/DDBJ databases">
        <authorList>
            <consortium name="Lawrence Berkeley National Laboratory"/>
            <person name="Steindorff A."/>
            <person name="Hensen N."/>
            <person name="Bonometti L."/>
            <person name="Westerberg I."/>
            <person name="Brannstrom I.O."/>
            <person name="Guillou S."/>
            <person name="Cros-Aarteil S."/>
            <person name="Calhoun S."/>
            <person name="Haridas S."/>
            <person name="Kuo A."/>
            <person name="Mondo S."/>
            <person name="Pangilinan J."/>
            <person name="Riley R."/>
            <person name="Labutti K."/>
            <person name="Andreopoulos B."/>
            <person name="Lipzen A."/>
            <person name="Chen C."/>
            <person name="Yanf M."/>
            <person name="Daum C."/>
            <person name="Ng V."/>
            <person name="Clum A."/>
            <person name="Ohm R."/>
            <person name="Martin F."/>
            <person name="Silar P."/>
            <person name="Natvig D."/>
            <person name="Lalanne C."/>
            <person name="Gautier V."/>
            <person name="Ament-Velasquez S.L."/>
            <person name="Kruys A."/>
            <person name="Hutchinson M.I."/>
            <person name="Powell A.J."/>
            <person name="Barry K."/>
            <person name="Miller A.N."/>
            <person name="Grigoriev I.V."/>
            <person name="Debuchy R."/>
            <person name="Gladieux P."/>
            <person name="Thoren M.H."/>
            <person name="Johannesson H."/>
        </authorList>
    </citation>
    <scope>NUCLEOTIDE SEQUENCE</scope>
    <source>
        <strain evidence="1">CBS 731.68</strain>
    </source>
</reference>
<evidence type="ECO:0000313" key="1">
    <source>
        <dbReference type="EMBL" id="KAK4125961.1"/>
    </source>
</evidence>
<protein>
    <submittedName>
        <fullName evidence="1">Uncharacterized protein</fullName>
    </submittedName>
</protein>
<sequence length="231" mass="25184">MRYIHRLVVSHTKPAMSHCSGPAGLIPFGRGWFGEALGKSRSSHSFRHCYPEMAKPKSGVRKLGLCTLGTISSEIKRATFRAGFREPAARVGADEAYRGRHFLRGCFRTVVSTIAPSNVDIAHVVAQTPNCVGVTVGVAMGCTGRLTSKLARIESEGCITPQLSNQDIVHCLWAAKRADESLEGFPPGFASIRLHRNHGVRVIFCLIGPQQKWASGSRTAVSHQPNVNRNR</sequence>
<name>A0AAN6Z5G8_9PEZI</name>
<proteinExistence type="predicted"/>
<gene>
    <name evidence="1" type="ORF">N657DRAFT_284926</name>
</gene>
<keyword evidence="2" id="KW-1185">Reference proteome</keyword>
<reference evidence="1" key="1">
    <citation type="journal article" date="2023" name="Mol. Phylogenet. Evol.">
        <title>Genome-scale phylogeny and comparative genomics of the fungal order Sordariales.</title>
        <authorList>
            <person name="Hensen N."/>
            <person name="Bonometti L."/>
            <person name="Westerberg I."/>
            <person name="Brannstrom I.O."/>
            <person name="Guillou S."/>
            <person name="Cros-Aarteil S."/>
            <person name="Calhoun S."/>
            <person name="Haridas S."/>
            <person name="Kuo A."/>
            <person name="Mondo S."/>
            <person name="Pangilinan J."/>
            <person name="Riley R."/>
            <person name="LaButti K."/>
            <person name="Andreopoulos B."/>
            <person name="Lipzen A."/>
            <person name="Chen C."/>
            <person name="Yan M."/>
            <person name="Daum C."/>
            <person name="Ng V."/>
            <person name="Clum A."/>
            <person name="Steindorff A."/>
            <person name="Ohm R.A."/>
            <person name="Martin F."/>
            <person name="Silar P."/>
            <person name="Natvig D.O."/>
            <person name="Lalanne C."/>
            <person name="Gautier V."/>
            <person name="Ament-Velasquez S.L."/>
            <person name="Kruys A."/>
            <person name="Hutchinson M.I."/>
            <person name="Powell A.J."/>
            <person name="Barry K."/>
            <person name="Miller A.N."/>
            <person name="Grigoriev I.V."/>
            <person name="Debuchy R."/>
            <person name="Gladieux P."/>
            <person name="Hiltunen Thoren M."/>
            <person name="Johannesson H."/>
        </authorList>
    </citation>
    <scope>NUCLEOTIDE SEQUENCE</scope>
    <source>
        <strain evidence="1">CBS 731.68</strain>
    </source>
</reference>
<dbReference type="AlphaFoldDB" id="A0AAN6Z5G8"/>
<dbReference type="EMBL" id="MU853225">
    <property type="protein sequence ID" value="KAK4125961.1"/>
    <property type="molecule type" value="Genomic_DNA"/>
</dbReference>
<dbReference type="GeneID" id="87823394"/>
<comment type="caution">
    <text evidence="1">The sequence shown here is derived from an EMBL/GenBank/DDBJ whole genome shotgun (WGS) entry which is preliminary data.</text>
</comment>
<organism evidence="1 2">
    <name type="scientific">Parathielavia appendiculata</name>
    <dbReference type="NCBI Taxonomy" id="2587402"/>
    <lineage>
        <taxon>Eukaryota</taxon>
        <taxon>Fungi</taxon>
        <taxon>Dikarya</taxon>
        <taxon>Ascomycota</taxon>
        <taxon>Pezizomycotina</taxon>
        <taxon>Sordariomycetes</taxon>
        <taxon>Sordariomycetidae</taxon>
        <taxon>Sordariales</taxon>
        <taxon>Chaetomiaceae</taxon>
        <taxon>Parathielavia</taxon>
    </lineage>
</organism>
<evidence type="ECO:0000313" key="2">
    <source>
        <dbReference type="Proteomes" id="UP001302602"/>
    </source>
</evidence>
<dbReference type="RefSeq" id="XP_062649732.1">
    <property type="nucleotide sequence ID" value="XM_062786626.1"/>
</dbReference>